<keyword evidence="1" id="KW-1133">Transmembrane helix</keyword>
<sequence>MGARRTEPARDAADGALRRACAAVGISGEITHKSGACHMKTELSRAFALFLAQNPTLIPDPAPVAPPGRLVAATTTMLAWLKWGGLIGAVAALIAAGIMMAIGARNRNNLAIEGAIRIPWVVAGLALMLGAASLVGFIALPEN</sequence>
<organism evidence="2 3">
    <name type="scientific">Allokutzneria multivorans</name>
    <dbReference type="NCBI Taxonomy" id="1142134"/>
    <lineage>
        <taxon>Bacteria</taxon>
        <taxon>Bacillati</taxon>
        <taxon>Actinomycetota</taxon>
        <taxon>Actinomycetes</taxon>
        <taxon>Pseudonocardiales</taxon>
        <taxon>Pseudonocardiaceae</taxon>
        <taxon>Allokutzneria</taxon>
    </lineage>
</organism>
<feature type="transmembrane region" description="Helical" evidence="1">
    <location>
        <begin position="116"/>
        <end position="140"/>
    </location>
</feature>
<gene>
    <name evidence="2" type="ORF">GCM10022247_34980</name>
</gene>
<keyword evidence="1" id="KW-0812">Transmembrane</keyword>
<evidence type="ECO:0000313" key="3">
    <source>
        <dbReference type="Proteomes" id="UP001501747"/>
    </source>
</evidence>
<accession>A0ABP7SCB2</accession>
<keyword evidence="3" id="KW-1185">Reference proteome</keyword>
<keyword evidence="1" id="KW-0472">Membrane</keyword>
<name>A0ABP7SCB2_9PSEU</name>
<comment type="caution">
    <text evidence="2">The sequence shown here is derived from an EMBL/GenBank/DDBJ whole genome shotgun (WGS) entry which is preliminary data.</text>
</comment>
<dbReference type="Proteomes" id="UP001501747">
    <property type="component" value="Unassembled WGS sequence"/>
</dbReference>
<evidence type="ECO:0000256" key="1">
    <source>
        <dbReference type="SAM" id="Phobius"/>
    </source>
</evidence>
<feature type="transmembrane region" description="Helical" evidence="1">
    <location>
        <begin position="83"/>
        <end position="104"/>
    </location>
</feature>
<dbReference type="EMBL" id="BAABAL010000012">
    <property type="protein sequence ID" value="GAA4009845.1"/>
    <property type="molecule type" value="Genomic_DNA"/>
</dbReference>
<evidence type="ECO:0000313" key="2">
    <source>
        <dbReference type="EMBL" id="GAA4009845.1"/>
    </source>
</evidence>
<reference evidence="3" key="1">
    <citation type="journal article" date="2019" name="Int. J. Syst. Evol. Microbiol.">
        <title>The Global Catalogue of Microorganisms (GCM) 10K type strain sequencing project: providing services to taxonomists for standard genome sequencing and annotation.</title>
        <authorList>
            <consortium name="The Broad Institute Genomics Platform"/>
            <consortium name="The Broad Institute Genome Sequencing Center for Infectious Disease"/>
            <person name="Wu L."/>
            <person name="Ma J."/>
        </authorList>
    </citation>
    <scope>NUCLEOTIDE SEQUENCE [LARGE SCALE GENOMIC DNA]</scope>
    <source>
        <strain evidence="3">JCM 17342</strain>
    </source>
</reference>
<protein>
    <submittedName>
        <fullName evidence="2">Uncharacterized protein</fullName>
    </submittedName>
</protein>
<proteinExistence type="predicted"/>